<dbReference type="STRING" id="3469.A0A4Y7LE09"/>
<evidence type="ECO:0000313" key="2">
    <source>
        <dbReference type="EMBL" id="RZC82778.1"/>
    </source>
</evidence>
<accession>A0A4Y7LE09</accession>
<proteinExistence type="predicted"/>
<organism evidence="2 3">
    <name type="scientific">Papaver somniferum</name>
    <name type="common">Opium poppy</name>
    <dbReference type="NCBI Taxonomy" id="3469"/>
    <lineage>
        <taxon>Eukaryota</taxon>
        <taxon>Viridiplantae</taxon>
        <taxon>Streptophyta</taxon>
        <taxon>Embryophyta</taxon>
        <taxon>Tracheophyta</taxon>
        <taxon>Spermatophyta</taxon>
        <taxon>Magnoliopsida</taxon>
        <taxon>Ranunculales</taxon>
        <taxon>Papaveraceae</taxon>
        <taxon>Papaveroideae</taxon>
        <taxon>Papaver</taxon>
    </lineage>
</organism>
<keyword evidence="3" id="KW-1185">Reference proteome</keyword>
<gene>
    <name evidence="2" type="ORF">C5167_045572</name>
</gene>
<dbReference type="Gramene" id="RZC82778">
    <property type="protein sequence ID" value="RZC82778"/>
    <property type="gene ID" value="C5167_045572"/>
</dbReference>
<dbReference type="EMBL" id="CM010725">
    <property type="protein sequence ID" value="RZC82778.1"/>
    <property type="molecule type" value="Genomic_DNA"/>
</dbReference>
<dbReference type="Proteomes" id="UP000316621">
    <property type="component" value="Chromosome 11"/>
</dbReference>
<protein>
    <recommendedName>
        <fullName evidence="1">PATROL1-like C-terminal domain-containing protein</fullName>
    </recommendedName>
</protein>
<sequence length="67" mass="7761">MDGTKIVFWDLREPFINNLYRPNVSQSRLELLIDPLDLKLKPRMEAKDRNGNDQSLTVCLVPKAGNY</sequence>
<evidence type="ECO:0000313" key="3">
    <source>
        <dbReference type="Proteomes" id="UP000316621"/>
    </source>
</evidence>
<dbReference type="AlphaFoldDB" id="A0A4Y7LE09"/>
<dbReference type="InterPro" id="IPR057984">
    <property type="entry name" value="PATROL1_C"/>
</dbReference>
<reference evidence="2 3" key="1">
    <citation type="journal article" date="2018" name="Science">
        <title>The opium poppy genome and morphinan production.</title>
        <authorList>
            <person name="Guo L."/>
            <person name="Winzer T."/>
            <person name="Yang X."/>
            <person name="Li Y."/>
            <person name="Ning Z."/>
            <person name="He Z."/>
            <person name="Teodor R."/>
            <person name="Lu Y."/>
            <person name="Bowser T.A."/>
            <person name="Graham I.A."/>
            <person name="Ye K."/>
        </authorList>
    </citation>
    <scope>NUCLEOTIDE SEQUENCE [LARGE SCALE GENOMIC DNA]</scope>
    <source>
        <strain evidence="3">cv. HN1</strain>
        <tissue evidence="2">Leaves</tissue>
    </source>
</reference>
<evidence type="ECO:0000259" key="1">
    <source>
        <dbReference type="Pfam" id="PF25761"/>
    </source>
</evidence>
<dbReference type="Pfam" id="PF25761">
    <property type="entry name" value="TPR_PATROL1"/>
    <property type="match status" value="1"/>
</dbReference>
<name>A0A4Y7LE09_PAPSO</name>
<feature type="domain" description="PATROL1-like C-terminal" evidence="1">
    <location>
        <begin position="3"/>
        <end position="41"/>
    </location>
</feature>